<dbReference type="Gene3D" id="3.40.190.10">
    <property type="entry name" value="Periplasmic binding protein-like II"/>
    <property type="match status" value="2"/>
</dbReference>
<dbReference type="InterPro" id="IPR006059">
    <property type="entry name" value="SBP"/>
</dbReference>
<dbReference type="Proteomes" id="UP001230005">
    <property type="component" value="Unassembled WGS sequence"/>
</dbReference>
<keyword evidence="9" id="KW-1185">Reference proteome</keyword>
<keyword evidence="5" id="KW-0449">Lipoprotein</keyword>
<organism evidence="8 9">
    <name type="scientific">Evansella vedderi</name>
    <dbReference type="NCBI Taxonomy" id="38282"/>
    <lineage>
        <taxon>Bacteria</taxon>
        <taxon>Bacillati</taxon>
        <taxon>Bacillota</taxon>
        <taxon>Bacilli</taxon>
        <taxon>Bacillales</taxon>
        <taxon>Bacillaceae</taxon>
        <taxon>Evansella</taxon>
    </lineage>
</organism>
<evidence type="ECO:0000256" key="6">
    <source>
        <dbReference type="SAM" id="MobiDB-lite"/>
    </source>
</evidence>
<accession>A0ABT9ZRE9</accession>
<dbReference type="PANTHER" id="PTHR43649">
    <property type="entry name" value="ARABINOSE-BINDING PROTEIN-RELATED"/>
    <property type="match status" value="1"/>
</dbReference>
<feature type="signal peptide" evidence="7">
    <location>
        <begin position="1"/>
        <end position="22"/>
    </location>
</feature>
<dbReference type="RefSeq" id="WP_307321779.1">
    <property type="nucleotide sequence ID" value="NZ_JAUSUG010000002.1"/>
</dbReference>
<reference evidence="8 9" key="1">
    <citation type="submission" date="2023-07" db="EMBL/GenBank/DDBJ databases">
        <title>Genomic Encyclopedia of Type Strains, Phase IV (KMG-IV): sequencing the most valuable type-strain genomes for metagenomic binning, comparative biology and taxonomic classification.</title>
        <authorList>
            <person name="Goeker M."/>
        </authorList>
    </citation>
    <scope>NUCLEOTIDE SEQUENCE [LARGE SCALE GENOMIC DNA]</scope>
    <source>
        <strain evidence="8 9">DSM 9768</strain>
    </source>
</reference>
<evidence type="ECO:0000256" key="7">
    <source>
        <dbReference type="SAM" id="SignalP"/>
    </source>
</evidence>
<keyword evidence="3" id="KW-0472">Membrane</keyword>
<evidence type="ECO:0000256" key="4">
    <source>
        <dbReference type="ARBA" id="ARBA00023139"/>
    </source>
</evidence>
<dbReference type="SUPFAM" id="SSF53850">
    <property type="entry name" value="Periplasmic binding protein-like II"/>
    <property type="match status" value="1"/>
</dbReference>
<evidence type="ECO:0000256" key="2">
    <source>
        <dbReference type="ARBA" id="ARBA00022729"/>
    </source>
</evidence>
<evidence type="ECO:0000256" key="1">
    <source>
        <dbReference type="ARBA" id="ARBA00022475"/>
    </source>
</evidence>
<feature type="chain" id="PRO_5047296661" evidence="7">
    <location>
        <begin position="23"/>
        <end position="518"/>
    </location>
</feature>
<proteinExistence type="predicted"/>
<evidence type="ECO:0000256" key="3">
    <source>
        <dbReference type="ARBA" id="ARBA00023136"/>
    </source>
</evidence>
<keyword evidence="1" id="KW-1003">Cell membrane</keyword>
<dbReference type="PROSITE" id="PS51257">
    <property type="entry name" value="PROKAR_LIPOPROTEIN"/>
    <property type="match status" value="1"/>
</dbReference>
<dbReference type="EMBL" id="JAUSUG010000002">
    <property type="protein sequence ID" value="MDQ0253316.1"/>
    <property type="molecule type" value="Genomic_DNA"/>
</dbReference>
<keyword evidence="2 7" id="KW-0732">Signal</keyword>
<keyword evidence="4" id="KW-0564">Palmitate</keyword>
<feature type="region of interest" description="Disordered" evidence="6">
    <location>
        <begin position="26"/>
        <end position="48"/>
    </location>
</feature>
<dbReference type="Pfam" id="PF01547">
    <property type="entry name" value="SBP_bac_1"/>
    <property type="match status" value="1"/>
</dbReference>
<name>A0ABT9ZRE9_9BACI</name>
<dbReference type="InterPro" id="IPR050490">
    <property type="entry name" value="Bact_solute-bd_prot1"/>
</dbReference>
<evidence type="ECO:0000313" key="8">
    <source>
        <dbReference type="EMBL" id="MDQ0253316.1"/>
    </source>
</evidence>
<protein>
    <submittedName>
        <fullName evidence="8">Aldouronate transport system substrate-binding protein</fullName>
    </submittedName>
</protein>
<evidence type="ECO:0000313" key="9">
    <source>
        <dbReference type="Proteomes" id="UP001230005"/>
    </source>
</evidence>
<dbReference type="PANTHER" id="PTHR43649:SF33">
    <property type="entry name" value="POLYGALACTURONAN_RHAMNOGALACTURONAN-BINDING PROTEIN YTCQ"/>
    <property type="match status" value="1"/>
</dbReference>
<gene>
    <name evidence="8" type="ORF">J2S74_000688</name>
</gene>
<evidence type="ECO:0000256" key="5">
    <source>
        <dbReference type="ARBA" id="ARBA00023288"/>
    </source>
</evidence>
<comment type="caution">
    <text evidence="8">The sequence shown here is derived from an EMBL/GenBank/DDBJ whole genome shotgun (WGS) entry which is preliminary data.</text>
</comment>
<sequence length="518" mass="58865">MNKLLGLILAVVLIFGMLVACSDETDGTADGGDTDTPSNNTESDSDNEIVNEEPLEISMILPLFEEVPDMNNEYWTEFQERTNTKLNIEWVPSGDFNTKFDLVLSSGALPDVLWAPNINSPSLLRAINNGAFWEIGQFLGDFSNYPNLKENASPNAWRMMNMNGEIYGIGRNRPSIDQGIKIRKDWLDNLGLPVPTTLEEYADALEAMVKQDPNGTGRNDTIGYVHSYGGTGIHDAFAVGFGAFDPAFDEDGGLIHFNMHPAYVETVGYFADLYARGILPQEFASISRTQTQELFESGQAASYIRNIWRAWMFEESIKRHTPEAEVIVIELEGPAGPAVMLESGVFGALMLSHELSEEKVLRILDYFEQTNSHEFFHDIFYGYEGIHHELDDNGYPVMTELGEVQIGSSVQQPLPLTYNDWWKIVDKNAPEEYNERMLADTEHYAEIGKVNPFSYLRSETWVDAWPRYQNEWETRVVEAIVGNITMDEFEEYIENLRNLPQFKESFQEFAEAYEAFWE</sequence>